<keyword evidence="2" id="KW-1185">Reference proteome</keyword>
<sequence length="200" mass="23086">MRTRLVFCFLALIGLAGCAWFLPNMFFDGGTIFDGDRAYSVHPSIVVPEENVGDAVGDSNGGIVYRINRLSTKEWLAMCPDHNLDCFAYQENHLPKLDIQRFDPYQAEIRPTFGNGRIVTIRDPGKIRLLIDTFLTRPDVKSAHQRHKRIKLNRLVQFYSKKYPSLIYEWNYEVDADGRRYLMGDGKVVELGDVLKREIR</sequence>
<evidence type="ECO:0000313" key="1">
    <source>
        <dbReference type="EMBL" id="MBN2908225.1"/>
    </source>
</evidence>
<dbReference type="Proteomes" id="UP001177120">
    <property type="component" value="Unassembled WGS sequence"/>
</dbReference>
<name>A0ABS2WFN5_9BACL</name>
<dbReference type="RefSeq" id="WP_205492391.1">
    <property type="nucleotide sequence ID" value="NZ_JAFHAP010000003.1"/>
</dbReference>
<proteinExistence type="predicted"/>
<dbReference type="EMBL" id="JAFHAP010000003">
    <property type="protein sequence ID" value="MBN2908225.1"/>
    <property type="molecule type" value="Genomic_DNA"/>
</dbReference>
<evidence type="ECO:0000313" key="2">
    <source>
        <dbReference type="Proteomes" id="UP001177120"/>
    </source>
</evidence>
<accession>A0ABS2WFN5</accession>
<organism evidence="1 2">
    <name type="scientific">Polycladomyces zharkentensis</name>
    <dbReference type="NCBI Taxonomy" id="2807616"/>
    <lineage>
        <taxon>Bacteria</taxon>
        <taxon>Bacillati</taxon>
        <taxon>Bacillota</taxon>
        <taxon>Bacilli</taxon>
        <taxon>Bacillales</taxon>
        <taxon>Thermoactinomycetaceae</taxon>
        <taxon>Polycladomyces</taxon>
    </lineage>
</organism>
<gene>
    <name evidence="1" type="ORF">JQC72_01655</name>
</gene>
<dbReference type="PROSITE" id="PS51257">
    <property type="entry name" value="PROKAR_LIPOPROTEIN"/>
    <property type="match status" value="1"/>
</dbReference>
<evidence type="ECO:0008006" key="3">
    <source>
        <dbReference type="Google" id="ProtNLM"/>
    </source>
</evidence>
<comment type="caution">
    <text evidence="1">The sequence shown here is derived from an EMBL/GenBank/DDBJ whole genome shotgun (WGS) entry which is preliminary data.</text>
</comment>
<reference evidence="1" key="1">
    <citation type="journal article" date="2024" name="Int. J. Syst. Evol. Microbiol.">
        <title>Polycladomyces zharkentensis sp. nov., a novel thermophilic cellulose- and starch-degrading member of the Bacillota from a geothermal aquifer in Kazakhstan.</title>
        <authorList>
            <person name="Mashzhan A."/>
            <person name="Kistaubayeva A."/>
            <person name="Javier-Lopez R."/>
            <person name="Bissenova U."/>
            <person name="Bissenbay A."/>
            <person name="Birkeland N.K."/>
        </authorList>
    </citation>
    <scope>NUCLEOTIDE SEQUENCE</scope>
    <source>
        <strain evidence="1">ZKZ2T</strain>
    </source>
</reference>
<protein>
    <recommendedName>
        <fullName evidence="3">Lipoprotein</fullName>
    </recommendedName>
</protein>